<dbReference type="Gene3D" id="3.30.300.30">
    <property type="match status" value="2"/>
</dbReference>
<accession>A0AAP6ENX9</accession>
<comment type="caution">
    <text evidence="5">The sequence shown here is derived from an EMBL/GenBank/DDBJ whole genome shotgun (WGS) entry which is preliminary data.</text>
</comment>
<dbReference type="InterPro" id="IPR042099">
    <property type="entry name" value="ANL_N_sf"/>
</dbReference>
<feature type="domain" description="AMP-dependent synthetase/ligase" evidence="2">
    <location>
        <begin position="467"/>
        <end position="800"/>
    </location>
</feature>
<dbReference type="GO" id="GO:0016874">
    <property type="term" value="F:ligase activity"/>
    <property type="evidence" value="ECO:0007669"/>
    <property type="project" value="UniProtKB-KW"/>
</dbReference>
<dbReference type="GO" id="GO:0008610">
    <property type="term" value="P:lipid biosynthetic process"/>
    <property type="evidence" value="ECO:0007669"/>
    <property type="project" value="UniProtKB-ARBA"/>
</dbReference>
<name>A0AAP6ENX9_STRAP</name>
<dbReference type="Gene3D" id="3.40.50.150">
    <property type="entry name" value="Vaccinia Virus protein VP39"/>
    <property type="match status" value="1"/>
</dbReference>
<dbReference type="InterPro" id="IPR045851">
    <property type="entry name" value="AMP-bd_C_sf"/>
</dbReference>
<evidence type="ECO:0000313" key="5">
    <source>
        <dbReference type="EMBL" id="MDX5040072.1"/>
    </source>
</evidence>
<dbReference type="PANTHER" id="PTHR45527:SF10">
    <property type="entry name" value="PYOCHELIN SYNTHASE PCHF"/>
    <property type="match status" value="1"/>
</dbReference>
<reference evidence="5" key="1">
    <citation type="submission" date="2023-11" db="EMBL/GenBank/DDBJ databases">
        <title>Streptococcus anginosus urogential strains.</title>
        <authorList>
            <person name="Appleberry H."/>
            <person name="Garcia-Israel J."/>
            <person name="Wolfe A."/>
            <person name="Putonti C."/>
        </authorList>
    </citation>
    <scope>NUCLEOTIDE SEQUENCE</scope>
    <source>
        <strain evidence="5">UMB1758</strain>
    </source>
</reference>
<dbReference type="InterPro" id="IPR000873">
    <property type="entry name" value="AMP-dep_synth/lig_dom"/>
</dbReference>
<dbReference type="PANTHER" id="PTHR45527">
    <property type="entry name" value="NONRIBOSOMAL PEPTIDE SYNTHETASE"/>
    <property type="match status" value="1"/>
</dbReference>
<dbReference type="Gene3D" id="3.30.559.30">
    <property type="entry name" value="Nonribosomal peptide synthetase, condensation domain"/>
    <property type="match status" value="1"/>
</dbReference>
<feature type="domain" description="Methyltransferase type 12" evidence="4">
    <location>
        <begin position="1071"/>
        <end position="1169"/>
    </location>
</feature>
<dbReference type="PROSITE" id="PS00455">
    <property type="entry name" value="AMP_BINDING"/>
    <property type="match status" value="1"/>
</dbReference>
<dbReference type="SUPFAM" id="SSF52777">
    <property type="entry name" value="CoA-dependent acyltransferases"/>
    <property type="match status" value="2"/>
</dbReference>
<dbReference type="InterPro" id="IPR020845">
    <property type="entry name" value="AMP-binding_CS"/>
</dbReference>
<organism evidence="5">
    <name type="scientific">Streptococcus anginosus</name>
    <dbReference type="NCBI Taxonomy" id="1328"/>
    <lineage>
        <taxon>Bacteria</taxon>
        <taxon>Bacillati</taxon>
        <taxon>Bacillota</taxon>
        <taxon>Bacilli</taxon>
        <taxon>Lactobacillales</taxon>
        <taxon>Streptococcaceae</taxon>
        <taxon>Streptococcus</taxon>
        <taxon>Streptococcus anginosus group</taxon>
    </lineage>
</organism>
<dbReference type="InterPro" id="IPR013217">
    <property type="entry name" value="Methyltransf_12"/>
</dbReference>
<dbReference type="Pfam" id="PF00668">
    <property type="entry name" value="Condensation"/>
    <property type="match status" value="1"/>
</dbReference>
<dbReference type="SUPFAM" id="SSF56801">
    <property type="entry name" value="Acetyl-CoA synthetase-like"/>
    <property type="match status" value="1"/>
</dbReference>
<sequence>MKMVIDDNSTNIKMHDLTPMQHSYYIGSQNDIKWGGVDCQGYLEIALEDCDTDKFLNSWEILVSRHEMLRASIFNGRCIINGCDYVDNIEVIDLSDSTDRDIKNRLSMIREELKNTDYKVFNKSFKGILVKTKKCSALHLSINLLFVDFGSVQILFKELKALLSGELLDEKQGDFFDYLDLVGKYSDNRISEDKKYWNDRINNFPSYPKLPRSGRLSPKTSIGNEFKRYTFYLNSSCLESLKRKSIKYGLTLSSVILSAYSYVISLWSENKKFLLNIPIQNRLPVLDSKNIVGEFTDVNILEVDFEQTKSFLQYSRSIFEQLMDDLDHRNYSGIDVISDLKKLTNNTDFISPFVFTGVLQNDSRSLHIKYGITKTPQVWVDCQIVEDVSGLNPDRALSINWDVREGIFDDNLIDIMFLRFERFLTEAAGDSFLWENNLEKNIISLEKFYNNHKDISVKGRIQDRFIEQAIKHPDRIAVVYRGKEYTYQKLYYDALKVSDYIINNCVSDEVPYIGLKIDKNYNQIVGILGILMSGFSYLPIDISQPYERQLKILNKAKVNFVLDEDRINEVLKKYSSFDIVENKYMSDIAYVIFTSGTTGTPKGVVMTHNAVLNTLDAINNLIKLTSNDRILAISEASFDLSVFNIFSLLGVGGMIVIPDSDRKNDPSHWNELIKRYEITLWNSVPAQAELLEHFCRERDVFPSLRFSLLSGDVIKVKLPEKLIKIFPNSKIFSLGGATEGGIWSIYHEINPKVRELPSILYGKPLYGQSVVIIDKHLNECEIYSVGQIAIAGYSLAEGYLNDETITKEKFIYDSERNWRYYLTGDLGRYQKNGEIEFIGRMDNQIKINGYRIEISEIESELLKSNTVENCFVLKIDNKIIAFIIEKNSIKKYLDAYKINYDDKNINLEYFNRCLTDAILKSVYDNLKNHEIFSVKLEKYWSIVNKTGVTKENQPILDRMLLYLEKHDYIKKIEDAFVDRNKIVSNDLWNQLCKDYSIVAPKSVTNYIKKHAENFCELLSGKMNPLVNLFPGGNIDIAETLYKQTIISKYINNIISDVVYLHLKDTSCANILEVGGGIGATTDFILSKFAENEYTHYKYLFTDVSAFFLNNIKQKYPYINTGIFDLNNADDKINSNKFDVIVAVGVLNNVVNIDNSLSILNEMLSDSGIIIIADPVGEHIEIDISQAFMMPNHTDKRAKSGNIFFSEEEWEESIKSCNLDLILSIPDKNSNNFYSNFGQKIFVMRKNDNRKQTYKEFLADKLPQYMIPSEFIYVDMLPLTQNGKIDRKRLIDIYMKTQDSSFKHGFGNENKSNDAERKSKGNHMFKSLLKIYMEIGEVDSLTEKDNLRDIGFDSLLLSQAAGKIINLYGDTYDIKFDELLKISLSECNLQDIYNYILDKKIKSHNTSDSFSSAIVKIYKDVGAIQSLNLDDDLRKLGFDSLMLSQAAGKIMELYAEEYDIKFDELLRVSLSDGTIDKIILYIKNAKRGKNFNQNNTEENYNNENFKTSGVVIFGDINCESYFEIVEKLKLTKFDFKKVKTFKHLVELDDCKEKVILTFDNEFNKILNFASQKIIDGKAFKKIVAISPNLDNIYEPYLGRMVIYHKKRIEFIDRNPNFIDCDYKFYDNTEQLLNLIMEEIDE</sequence>
<gene>
    <name evidence="5" type="ORF">SFH28_04240</name>
</gene>
<evidence type="ECO:0000259" key="3">
    <source>
        <dbReference type="Pfam" id="PF00668"/>
    </source>
</evidence>
<dbReference type="GO" id="GO:0031177">
    <property type="term" value="F:phosphopantetheine binding"/>
    <property type="evidence" value="ECO:0007669"/>
    <property type="project" value="TreeGrafter"/>
</dbReference>
<dbReference type="Gene3D" id="3.30.559.10">
    <property type="entry name" value="Chloramphenicol acetyltransferase-like domain"/>
    <property type="match status" value="1"/>
</dbReference>
<dbReference type="EMBL" id="JAWWVP010000003">
    <property type="protein sequence ID" value="MDX5040072.1"/>
    <property type="molecule type" value="Genomic_DNA"/>
</dbReference>
<dbReference type="GO" id="GO:0005737">
    <property type="term" value="C:cytoplasm"/>
    <property type="evidence" value="ECO:0007669"/>
    <property type="project" value="TreeGrafter"/>
</dbReference>
<evidence type="ECO:0000256" key="1">
    <source>
        <dbReference type="ARBA" id="ARBA00022598"/>
    </source>
</evidence>
<dbReference type="GO" id="GO:0043041">
    <property type="term" value="P:amino acid activation for nonribosomal peptide biosynthetic process"/>
    <property type="evidence" value="ECO:0007669"/>
    <property type="project" value="TreeGrafter"/>
</dbReference>
<dbReference type="RefSeq" id="WP_320060437.1">
    <property type="nucleotide sequence ID" value="NZ_JAWWVP020000001.1"/>
</dbReference>
<evidence type="ECO:0000259" key="2">
    <source>
        <dbReference type="Pfam" id="PF00501"/>
    </source>
</evidence>
<dbReference type="SUPFAM" id="SSF53335">
    <property type="entry name" value="S-adenosyl-L-methionine-dependent methyltransferases"/>
    <property type="match status" value="1"/>
</dbReference>
<feature type="domain" description="Condensation" evidence="3">
    <location>
        <begin position="14"/>
        <end position="428"/>
    </location>
</feature>
<dbReference type="Pfam" id="PF00501">
    <property type="entry name" value="AMP-binding"/>
    <property type="match status" value="1"/>
</dbReference>
<keyword evidence="1" id="KW-0436">Ligase</keyword>
<protein>
    <submittedName>
        <fullName evidence="5">AMP-binding protein</fullName>
    </submittedName>
</protein>
<dbReference type="Pfam" id="PF08242">
    <property type="entry name" value="Methyltransf_12"/>
    <property type="match status" value="1"/>
</dbReference>
<evidence type="ECO:0000259" key="4">
    <source>
        <dbReference type="Pfam" id="PF08242"/>
    </source>
</evidence>
<dbReference type="GO" id="GO:0044550">
    <property type="term" value="P:secondary metabolite biosynthetic process"/>
    <property type="evidence" value="ECO:0007669"/>
    <property type="project" value="TreeGrafter"/>
</dbReference>
<dbReference type="InterPro" id="IPR029063">
    <property type="entry name" value="SAM-dependent_MTases_sf"/>
</dbReference>
<dbReference type="Gene3D" id="3.40.50.12780">
    <property type="entry name" value="N-terminal domain of ligase-like"/>
    <property type="match status" value="1"/>
</dbReference>
<dbReference type="InterPro" id="IPR023213">
    <property type="entry name" value="CAT-like_dom_sf"/>
</dbReference>
<proteinExistence type="predicted"/>
<dbReference type="InterPro" id="IPR001242">
    <property type="entry name" value="Condensation_dom"/>
</dbReference>